<dbReference type="OrthoDB" id="4186705at2759"/>
<dbReference type="AlphaFoldDB" id="A0A0A2V3A0"/>
<accession>A0A0A2V3A0</accession>
<evidence type="ECO:0000256" key="1">
    <source>
        <dbReference type="SAM" id="MobiDB-lite"/>
    </source>
</evidence>
<organism evidence="2 3">
    <name type="scientific">Paracoccidioides lutzii (strain ATCC MYA-826 / Pb01)</name>
    <name type="common">Paracoccidioides brasiliensis</name>
    <dbReference type="NCBI Taxonomy" id="502779"/>
    <lineage>
        <taxon>Eukaryota</taxon>
        <taxon>Fungi</taxon>
        <taxon>Dikarya</taxon>
        <taxon>Ascomycota</taxon>
        <taxon>Pezizomycotina</taxon>
        <taxon>Eurotiomycetes</taxon>
        <taxon>Eurotiomycetidae</taxon>
        <taxon>Onygenales</taxon>
        <taxon>Ajellomycetaceae</taxon>
        <taxon>Paracoccidioides</taxon>
    </lineage>
</organism>
<dbReference type="eggNOG" id="KOG2806">
    <property type="taxonomic scope" value="Eukaryota"/>
</dbReference>
<dbReference type="GeneID" id="9100232"/>
<dbReference type="EMBL" id="KN293993">
    <property type="protein sequence ID" value="KGQ01973.1"/>
    <property type="molecule type" value="Genomic_DNA"/>
</dbReference>
<dbReference type="HOGENOM" id="CLU_970097_0_0_1"/>
<feature type="region of interest" description="Disordered" evidence="1">
    <location>
        <begin position="1"/>
        <end position="25"/>
    </location>
</feature>
<protein>
    <submittedName>
        <fullName evidence="2">Uncharacterized protein</fullName>
    </submittedName>
</protein>
<evidence type="ECO:0000313" key="3">
    <source>
        <dbReference type="Proteomes" id="UP000002059"/>
    </source>
</evidence>
<sequence length="287" mass="31538">MTRTITPPPYPYVPKIKTDNDHGRRKLPTVTFTKGSPEPVCTGNCGSKCKGPFCREPCEHDCGDDGRDFFSESDRTRPKNMRDYDVRRAELHSAAGRFHRLLSANRVGAWVRTAIRLRADVSAHNVLALAAMDPTCENGSCKGHRCTPLTCEGKNCASGFCTGPECETGKDGYSGAQTARRCTELVTKIQLSTASRDRTRTACSTVTGCSVELTTITTTTTMTSTSIKFATMMEFQLIRRSTIVAWASTLYTRCTAGMPLGFILSQPRRKEKCRGKLQVLQGRGLTS</sequence>
<gene>
    <name evidence="2" type="ORF">PAAG_11145</name>
</gene>
<dbReference type="RefSeq" id="XP_015703452.1">
    <property type="nucleotide sequence ID" value="XM_015846845.1"/>
</dbReference>
<reference evidence="2 3" key="1">
    <citation type="journal article" date="2011" name="PLoS Genet.">
        <title>Comparative genomic analysis of human fungal pathogens causing paracoccidioidomycosis.</title>
        <authorList>
            <person name="Desjardins C.A."/>
            <person name="Champion M.D."/>
            <person name="Holder J.W."/>
            <person name="Muszewska A."/>
            <person name="Goldberg J."/>
            <person name="Bailao A.M."/>
            <person name="Brigido M.M."/>
            <person name="Ferreira M.E."/>
            <person name="Garcia A.M."/>
            <person name="Grynberg M."/>
            <person name="Gujja S."/>
            <person name="Heiman D.I."/>
            <person name="Henn M.R."/>
            <person name="Kodira C.D."/>
            <person name="Leon-Narvaez H."/>
            <person name="Longo L.V."/>
            <person name="Ma L.J."/>
            <person name="Malavazi I."/>
            <person name="Matsuo A.L."/>
            <person name="Morais F.V."/>
            <person name="Pereira M."/>
            <person name="Rodriguez-Brito S."/>
            <person name="Sakthikumar S."/>
            <person name="Salem-Izacc S.M."/>
            <person name="Sykes S.M."/>
            <person name="Teixeira M.M."/>
            <person name="Vallejo M.C."/>
            <person name="Walter M.E."/>
            <person name="Yandava C."/>
            <person name="Young S."/>
            <person name="Zeng Q."/>
            <person name="Zucker J."/>
            <person name="Felipe M.S."/>
            <person name="Goldman G.H."/>
            <person name="Haas B.J."/>
            <person name="McEwen J.G."/>
            <person name="Nino-Vega G."/>
            <person name="Puccia R."/>
            <person name="San-Blas G."/>
            <person name="Soares C.M."/>
            <person name="Birren B.W."/>
            <person name="Cuomo C.A."/>
        </authorList>
    </citation>
    <scope>NUCLEOTIDE SEQUENCE [LARGE SCALE GENOMIC DNA]</scope>
    <source>
        <strain evidence="3">ATCC MYA-826 / Pb01</strain>
    </source>
</reference>
<dbReference type="VEuPathDB" id="FungiDB:PAAG_11145"/>
<keyword evidence="3" id="KW-1185">Reference proteome</keyword>
<dbReference type="KEGG" id="pbl:PAAG_11145"/>
<dbReference type="Proteomes" id="UP000002059">
    <property type="component" value="Partially assembled WGS sequence"/>
</dbReference>
<feature type="compositionally biased region" description="Pro residues" evidence="1">
    <location>
        <begin position="1"/>
        <end position="12"/>
    </location>
</feature>
<name>A0A0A2V3A0_PARBA</name>
<evidence type="ECO:0000313" key="2">
    <source>
        <dbReference type="EMBL" id="KGQ01973.1"/>
    </source>
</evidence>
<proteinExistence type="predicted"/>